<organism evidence="14 15">
    <name type="scientific">Kwoniella shandongensis</name>
    <dbReference type="NCBI Taxonomy" id="1734106"/>
    <lineage>
        <taxon>Eukaryota</taxon>
        <taxon>Fungi</taxon>
        <taxon>Dikarya</taxon>
        <taxon>Basidiomycota</taxon>
        <taxon>Agaricomycotina</taxon>
        <taxon>Tremellomycetes</taxon>
        <taxon>Tremellales</taxon>
        <taxon>Cryptococcaceae</taxon>
        <taxon>Kwoniella</taxon>
    </lineage>
</organism>
<dbReference type="Pfam" id="PF00749">
    <property type="entry name" value="tRNA-synt_1c"/>
    <property type="match status" value="1"/>
</dbReference>
<dbReference type="CDD" id="cd00808">
    <property type="entry name" value="GluRS_core"/>
    <property type="match status" value="1"/>
</dbReference>
<dbReference type="GO" id="GO:0004818">
    <property type="term" value="F:glutamate-tRNA ligase activity"/>
    <property type="evidence" value="ECO:0007669"/>
    <property type="project" value="UniProtKB-EC"/>
</dbReference>
<dbReference type="RefSeq" id="XP_065823999.1">
    <property type="nucleotide sequence ID" value="XM_065967927.1"/>
</dbReference>
<dbReference type="Gene3D" id="3.40.50.620">
    <property type="entry name" value="HUPs"/>
    <property type="match status" value="1"/>
</dbReference>
<evidence type="ECO:0000256" key="5">
    <source>
        <dbReference type="ARBA" id="ARBA00022741"/>
    </source>
</evidence>
<dbReference type="PROSITE" id="PS00178">
    <property type="entry name" value="AA_TRNA_LIGASE_I"/>
    <property type="match status" value="1"/>
</dbReference>
<feature type="domain" description="Aminoacyl-tRNA synthetase class I anticodon-binding" evidence="13">
    <location>
        <begin position="440"/>
        <end position="573"/>
    </location>
</feature>
<evidence type="ECO:0000313" key="15">
    <source>
        <dbReference type="Proteomes" id="UP000322225"/>
    </source>
</evidence>
<dbReference type="GO" id="GO:0005524">
    <property type="term" value="F:ATP binding"/>
    <property type="evidence" value="ECO:0007669"/>
    <property type="project" value="UniProtKB-KW"/>
</dbReference>
<dbReference type="EC" id="6.1.1.17" evidence="3"/>
<dbReference type="GO" id="GO:0000049">
    <property type="term" value="F:tRNA binding"/>
    <property type="evidence" value="ECO:0007669"/>
    <property type="project" value="InterPro"/>
</dbReference>
<accession>A0AAJ8N071</accession>
<dbReference type="InterPro" id="IPR000924">
    <property type="entry name" value="Glu/Gln-tRNA-synth"/>
</dbReference>
<dbReference type="InterPro" id="IPR001412">
    <property type="entry name" value="aa-tRNA-synth_I_CS"/>
</dbReference>
<dbReference type="InterPro" id="IPR008925">
    <property type="entry name" value="aa_tRNA-synth_I_cd-bd_sf"/>
</dbReference>
<keyword evidence="5 11" id="KW-0547">Nucleotide-binding</keyword>
<dbReference type="Pfam" id="PF19269">
    <property type="entry name" value="Anticodon_2"/>
    <property type="match status" value="1"/>
</dbReference>
<dbReference type="InterPro" id="IPR045462">
    <property type="entry name" value="aa-tRNA-synth_I_cd-bd"/>
</dbReference>
<dbReference type="Proteomes" id="UP000322225">
    <property type="component" value="Chromosome 13"/>
</dbReference>
<dbReference type="PANTHER" id="PTHR43311">
    <property type="entry name" value="GLUTAMATE--TRNA LIGASE"/>
    <property type="match status" value="1"/>
</dbReference>
<evidence type="ECO:0000256" key="3">
    <source>
        <dbReference type="ARBA" id="ARBA00012835"/>
    </source>
</evidence>
<evidence type="ECO:0000256" key="2">
    <source>
        <dbReference type="ARBA" id="ARBA00007894"/>
    </source>
</evidence>
<evidence type="ECO:0000256" key="7">
    <source>
        <dbReference type="ARBA" id="ARBA00022917"/>
    </source>
</evidence>
<dbReference type="Gene3D" id="1.10.10.350">
    <property type="match status" value="1"/>
</dbReference>
<evidence type="ECO:0000256" key="9">
    <source>
        <dbReference type="ARBA" id="ARBA00030865"/>
    </source>
</evidence>
<dbReference type="SUPFAM" id="SSF52374">
    <property type="entry name" value="Nucleotidylyl transferase"/>
    <property type="match status" value="1"/>
</dbReference>
<dbReference type="HAMAP" id="MF_00022">
    <property type="entry name" value="Glu_tRNA_synth_type1"/>
    <property type="match status" value="1"/>
</dbReference>
<feature type="domain" description="Glutamyl/glutaminyl-tRNA synthetase class Ib catalytic" evidence="12">
    <location>
        <begin position="43"/>
        <end position="378"/>
    </location>
</feature>
<keyword evidence="8 11" id="KW-0030">Aminoacyl-tRNA synthetase</keyword>
<reference evidence="14" key="2">
    <citation type="submission" date="2024-01" db="EMBL/GenBank/DDBJ databases">
        <title>Comparative genomics of Cryptococcus and Kwoniella reveals pathogenesis evolution and contrasting modes of karyotype evolution via chromosome fusion or intercentromeric recombination.</title>
        <authorList>
            <person name="Coelho M.A."/>
            <person name="David-Palma M."/>
            <person name="Shea T."/>
            <person name="Bowers K."/>
            <person name="McGinley-Smith S."/>
            <person name="Mohammad A.W."/>
            <person name="Gnirke A."/>
            <person name="Yurkov A.M."/>
            <person name="Nowrousian M."/>
            <person name="Sun S."/>
            <person name="Cuomo C.A."/>
            <person name="Heitman J."/>
        </authorList>
    </citation>
    <scope>NUCLEOTIDE SEQUENCE</scope>
    <source>
        <strain evidence="14">CBS 12478</strain>
    </source>
</reference>
<gene>
    <name evidence="14" type="ORF">CI109_106941</name>
</gene>
<evidence type="ECO:0000259" key="13">
    <source>
        <dbReference type="Pfam" id="PF19269"/>
    </source>
</evidence>
<dbReference type="GeneID" id="43586106"/>
<comment type="similarity">
    <text evidence="2">Belongs to the class-I aminoacyl-tRNA synthetase family. Glutamate--tRNA ligase type 1 subfamily.</text>
</comment>
<evidence type="ECO:0000256" key="11">
    <source>
        <dbReference type="RuleBase" id="RU363037"/>
    </source>
</evidence>
<dbReference type="SUPFAM" id="SSF48163">
    <property type="entry name" value="An anticodon-binding domain of class I aminoacyl-tRNA synthetases"/>
    <property type="match status" value="1"/>
</dbReference>
<dbReference type="GO" id="GO:0006424">
    <property type="term" value="P:glutamyl-tRNA aminoacylation"/>
    <property type="evidence" value="ECO:0007669"/>
    <property type="project" value="InterPro"/>
</dbReference>
<dbReference type="KEGG" id="ksn:43586106"/>
<dbReference type="InterPro" id="IPR049940">
    <property type="entry name" value="GluQ/Sye"/>
</dbReference>
<evidence type="ECO:0000313" key="14">
    <source>
        <dbReference type="EMBL" id="WWD22450.1"/>
    </source>
</evidence>
<dbReference type="GO" id="GO:0008270">
    <property type="term" value="F:zinc ion binding"/>
    <property type="evidence" value="ECO:0007669"/>
    <property type="project" value="InterPro"/>
</dbReference>
<reference evidence="14" key="1">
    <citation type="submission" date="2017-08" db="EMBL/GenBank/DDBJ databases">
        <authorList>
            <person name="Cuomo C."/>
            <person name="Billmyre B."/>
            <person name="Heitman J."/>
        </authorList>
    </citation>
    <scope>NUCLEOTIDE SEQUENCE</scope>
    <source>
        <strain evidence="14">CBS 12478</strain>
    </source>
</reference>
<proteinExistence type="inferred from homology"/>
<dbReference type="NCBIfam" id="TIGR00464">
    <property type="entry name" value="gltX_bact"/>
    <property type="match status" value="1"/>
</dbReference>
<dbReference type="GO" id="GO:0005739">
    <property type="term" value="C:mitochondrion"/>
    <property type="evidence" value="ECO:0007669"/>
    <property type="project" value="UniProtKB-SubCell"/>
</dbReference>
<dbReference type="PRINTS" id="PR00987">
    <property type="entry name" value="TRNASYNTHGLU"/>
</dbReference>
<dbReference type="EMBL" id="CP144063">
    <property type="protein sequence ID" value="WWD22450.1"/>
    <property type="molecule type" value="Genomic_DNA"/>
</dbReference>
<evidence type="ECO:0000256" key="8">
    <source>
        <dbReference type="ARBA" id="ARBA00023146"/>
    </source>
</evidence>
<dbReference type="FunFam" id="3.40.50.620:FF:000045">
    <property type="entry name" value="Glutamate--tRNA ligase, mitochondrial"/>
    <property type="match status" value="1"/>
</dbReference>
<dbReference type="InterPro" id="IPR033910">
    <property type="entry name" value="GluRS_core"/>
</dbReference>
<keyword evidence="15" id="KW-1185">Reference proteome</keyword>
<comment type="subcellular location">
    <subcellularLocation>
        <location evidence="1">Mitochondrion</location>
    </subcellularLocation>
</comment>
<keyword evidence="7 11" id="KW-0648">Protein biosynthesis</keyword>
<evidence type="ECO:0000256" key="4">
    <source>
        <dbReference type="ARBA" id="ARBA00022598"/>
    </source>
</evidence>
<protein>
    <recommendedName>
        <fullName evidence="10">Glutamate--tRNA ligase, mitochondrial</fullName>
        <ecNumber evidence="3">6.1.1.17</ecNumber>
    </recommendedName>
    <alternativeName>
        <fullName evidence="9">Glutamyl-tRNA synthetase</fullName>
    </alternativeName>
</protein>
<evidence type="ECO:0000259" key="12">
    <source>
        <dbReference type="Pfam" id="PF00749"/>
    </source>
</evidence>
<dbReference type="InterPro" id="IPR004527">
    <property type="entry name" value="Glu-tRNA-ligase_bac/mito"/>
</dbReference>
<dbReference type="PANTHER" id="PTHR43311:SF2">
    <property type="entry name" value="GLUTAMATE--TRNA LIGASE, MITOCHONDRIAL-RELATED"/>
    <property type="match status" value="1"/>
</dbReference>
<name>A0AAJ8N071_9TREE</name>
<keyword evidence="4 11" id="KW-0436">Ligase</keyword>
<dbReference type="InterPro" id="IPR014729">
    <property type="entry name" value="Rossmann-like_a/b/a_fold"/>
</dbReference>
<evidence type="ECO:0000256" key="6">
    <source>
        <dbReference type="ARBA" id="ARBA00022840"/>
    </source>
</evidence>
<dbReference type="AlphaFoldDB" id="A0AAJ8N071"/>
<evidence type="ECO:0000256" key="1">
    <source>
        <dbReference type="ARBA" id="ARBA00004173"/>
    </source>
</evidence>
<dbReference type="InterPro" id="IPR020058">
    <property type="entry name" value="Glu/Gln-tRNA-synth_Ib_cat-dom"/>
</dbReference>
<keyword evidence="6 11" id="KW-0067">ATP-binding</keyword>
<sequence>MTLPLRPLLRASKNLRLTCKRCHSTTTASGAVSTPESSTTGARLRFAPSPTGHLHLGGLRTALFNHLLARKWKGKWLLRIEDTDRTRYTEGAVDSLRQALDWAGLDYDEGVGRGGSYGPYTQSERLDIYHHYTKELLSRNEAYECFCSPTELEAIKLSLHQQGLRHSYDGRCRHLTEEEVGRRKRAGHKYVVRYKTSSEEMDIPSDLIFGDNQPTANTGTDDFVLMKSDGWPTYHLASVVDDHLMEITHVLRGEEWLPSVPKHHSLYKAFGWSPPKFAHLPLLCNPDGTKLSKRRGDTFVQHYMKQGYEPEALLNFLALMGWDYHAALSSSSSSSALDPHVRTDGHSLYEVFTLPQIIEAFDVSHINHRKAAVNIGKLDFLNKMTLRRKAGRLGKEGGMIGAGKLEEAEGEKEGERKELIGKFQELLREEKALKGCELVENMDLVEKVFDAELPRAVLLADMPMHSIFYFLPPTYTCHESQSILKDLNPRLYCQYTHLFADTLQSRASTAGHIDEDIVWDIIHSLIDQLKIDKKPKFLIPIRHALTERRKGPSIPELITILGLDESLARLRRGEEYVRELEVTRRKGDTEA</sequence>
<evidence type="ECO:0000256" key="10">
    <source>
        <dbReference type="ARBA" id="ARBA00072917"/>
    </source>
</evidence>
<dbReference type="InterPro" id="IPR020751">
    <property type="entry name" value="aa-tRNA-synth_I_codon-bd_sub2"/>
</dbReference>